<evidence type="ECO:0008006" key="4">
    <source>
        <dbReference type="Google" id="ProtNLM"/>
    </source>
</evidence>
<sequence length="150" mass="16812">MKKLLFGALFTIMAITAFAQKVETFTINNNTYYGTKAIPAEIVGHYSYSKDGDKEPIVDVNKDGTGKFQVHEVPAYPVEFWIETDAKGKINVRKSDVNENYQMVLVLKYGDNGQAGWKGANKGTFDRIEVTVAKTMGYAIILGERFMKLK</sequence>
<keyword evidence="1" id="KW-0732">Signal</keyword>
<evidence type="ECO:0000313" key="2">
    <source>
        <dbReference type="EMBL" id="MBD1385486.1"/>
    </source>
</evidence>
<gene>
    <name evidence="2" type="ORF">IDJ75_09380</name>
</gene>
<evidence type="ECO:0000313" key="3">
    <source>
        <dbReference type="Proteomes" id="UP000618754"/>
    </source>
</evidence>
<feature type="chain" id="PRO_5046894941" description="DUF4198 domain-containing protein" evidence="1">
    <location>
        <begin position="20"/>
        <end position="150"/>
    </location>
</feature>
<proteinExistence type="predicted"/>
<dbReference type="RefSeq" id="WP_191175359.1">
    <property type="nucleotide sequence ID" value="NZ_JACWMW010000002.1"/>
</dbReference>
<evidence type="ECO:0000256" key="1">
    <source>
        <dbReference type="SAM" id="SignalP"/>
    </source>
</evidence>
<dbReference type="Proteomes" id="UP000618754">
    <property type="component" value="Unassembled WGS sequence"/>
</dbReference>
<comment type="caution">
    <text evidence="2">The sequence shown here is derived from an EMBL/GenBank/DDBJ whole genome shotgun (WGS) entry which is preliminary data.</text>
</comment>
<name>A0ABR7X4R6_9SPHI</name>
<protein>
    <recommendedName>
        <fullName evidence="4">DUF4198 domain-containing protein</fullName>
    </recommendedName>
</protein>
<reference evidence="2 3" key="1">
    <citation type="submission" date="2020-09" db="EMBL/GenBank/DDBJ databases">
        <title>Novel species of Mucilaginibacter isolated from a glacier on the Tibetan Plateau.</title>
        <authorList>
            <person name="Liu Q."/>
            <person name="Xin Y.-H."/>
        </authorList>
    </citation>
    <scope>NUCLEOTIDE SEQUENCE [LARGE SCALE GENOMIC DNA]</scope>
    <source>
        <strain evidence="2 3">CGMCC 1.13878</strain>
    </source>
</reference>
<organism evidence="2 3">
    <name type="scientific">Mucilaginibacter rigui</name>
    <dbReference type="NCBI Taxonomy" id="534635"/>
    <lineage>
        <taxon>Bacteria</taxon>
        <taxon>Pseudomonadati</taxon>
        <taxon>Bacteroidota</taxon>
        <taxon>Sphingobacteriia</taxon>
        <taxon>Sphingobacteriales</taxon>
        <taxon>Sphingobacteriaceae</taxon>
        <taxon>Mucilaginibacter</taxon>
    </lineage>
</organism>
<keyword evidence="3" id="KW-1185">Reference proteome</keyword>
<feature type="signal peptide" evidence="1">
    <location>
        <begin position="1"/>
        <end position="19"/>
    </location>
</feature>
<dbReference type="EMBL" id="JACWMW010000002">
    <property type="protein sequence ID" value="MBD1385486.1"/>
    <property type="molecule type" value="Genomic_DNA"/>
</dbReference>
<accession>A0ABR7X4R6</accession>